<name>A0A1L8RH74_9ENTE</name>
<sequence>MDYQEEVAIYGRPVKVTASLIGPDVLITVTGGDQPHLGVVTAGTRLEPLQTVQLQTHKEFYITESWSVRIRQVFKGNFFVVSGVHFDGLTKTELQAATKELELLVEGVIKWLNNMS</sequence>
<gene>
    <name evidence="2" type="ORF">RU97_GL000722</name>
</gene>
<dbReference type="Proteomes" id="UP000181884">
    <property type="component" value="Unassembled WGS sequence"/>
</dbReference>
<reference evidence="2 3" key="1">
    <citation type="submission" date="2014-12" db="EMBL/GenBank/DDBJ databases">
        <title>Draft genome sequences of 29 type strains of Enterococci.</title>
        <authorList>
            <person name="Zhong Z."/>
            <person name="Sun Z."/>
            <person name="Liu W."/>
            <person name="Zhang W."/>
            <person name="Zhang H."/>
        </authorList>
    </citation>
    <scope>NUCLEOTIDE SEQUENCE [LARGE SCALE GENOMIC DNA]</scope>
    <source>
        <strain evidence="2 3">DSM 17029</strain>
    </source>
</reference>
<dbReference type="STRING" id="214095.RU97_GL000722"/>
<accession>A0A1L8RH74</accession>
<keyword evidence="3" id="KW-1185">Reference proteome</keyword>
<dbReference type="InterPro" id="IPR048844">
    <property type="entry name" value="LpdD_chaperone-like"/>
</dbReference>
<dbReference type="RefSeq" id="WP_067389288.1">
    <property type="nucleotide sequence ID" value="NZ_JXKH01000002.1"/>
</dbReference>
<evidence type="ECO:0000313" key="3">
    <source>
        <dbReference type="Proteomes" id="UP000181884"/>
    </source>
</evidence>
<dbReference type="Pfam" id="PF21758">
    <property type="entry name" value="PAC_bac"/>
    <property type="match status" value="1"/>
</dbReference>
<comment type="caution">
    <text evidence="2">The sequence shown here is derived from an EMBL/GenBank/DDBJ whole genome shotgun (WGS) entry which is preliminary data.</text>
</comment>
<protein>
    <recommendedName>
        <fullName evidence="1">Prenylated flavin chaperone LpdD-like domain-containing protein</fullName>
    </recommendedName>
</protein>
<evidence type="ECO:0000313" key="2">
    <source>
        <dbReference type="EMBL" id="OJG19151.1"/>
    </source>
</evidence>
<dbReference type="AlphaFoldDB" id="A0A1L8RH74"/>
<evidence type="ECO:0000259" key="1">
    <source>
        <dbReference type="Pfam" id="PF21758"/>
    </source>
</evidence>
<organism evidence="2 3">
    <name type="scientific">Enterococcus canis</name>
    <dbReference type="NCBI Taxonomy" id="214095"/>
    <lineage>
        <taxon>Bacteria</taxon>
        <taxon>Bacillati</taxon>
        <taxon>Bacillota</taxon>
        <taxon>Bacilli</taxon>
        <taxon>Lactobacillales</taxon>
        <taxon>Enterococcaceae</taxon>
        <taxon>Enterococcus</taxon>
    </lineage>
</organism>
<dbReference type="EMBL" id="JXKH01000002">
    <property type="protein sequence ID" value="OJG19151.1"/>
    <property type="molecule type" value="Genomic_DNA"/>
</dbReference>
<feature type="domain" description="Prenylated flavin chaperone LpdD-like" evidence="1">
    <location>
        <begin position="13"/>
        <end position="112"/>
    </location>
</feature>
<proteinExistence type="predicted"/>